<dbReference type="Proteomes" id="UP000199071">
    <property type="component" value="Unassembled WGS sequence"/>
</dbReference>
<accession>A0A1G6BX45</accession>
<evidence type="ECO:0000313" key="2">
    <source>
        <dbReference type="EMBL" id="SDB25170.1"/>
    </source>
</evidence>
<feature type="domain" description="Oxidoreductase molybdopterin-binding" evidence="1">
    <location>
        <begin position="77"/>
        <end position="147"/>
    </location>
</feature>
<protein>
    <recommendedName>
        <fullName evidence="1">Oxidoreductase molybdopterin-binding domain-containing protein</fullName>
    </recommendedName>
</protein>
<dbReference type="InterPro" id="IPR000572">
    <property type="entry name" value="OxRdtase_Mopterin-bd_dom"/>
</dbReference>
<dbReference type="RefSeq" id="WP_210185577.1">
    <property type="nucleotide sequence ID" value="NZ_FMXQ01000003.1"/>
</dbReference>
<dbReference type="EMBL" id="FMXQ01000003">
    <property type="protein sequence ID" value="SDB25170.1"/>
    <property type="molecule type" value="Genomic_DNA"/>
</dbReference>
<keyword evidence="3" id="KW-1185">Reference proteome</keyword>
<dbReference type="STRING" id="665467.SAMN02982931_01954"/>
<reference evidence="2 3" key="1">
    <citation type="submission" date="2016-10" db="EMBL/GenBank/DDBJ databases">
        <authorList>
            <person name="de Groot N.N."/>
        </authorList>
    </citation>
    <scope>NUCLEOTIDE SEQUENCE [LARGE SCALE GENOMIC DNA]</scope>
    <source>
        <strain evidence="2 3">ATCC 35022</strain>
    </source>
</reference>
<evidence type="ECO:0000259" key="1">
    <source>
        <dbReference type="Pfam" id="PF00174"/>
    </source>
</evidence>
<sequence>MITRASFRVVGVVAALLAFGVVVRAAEMPSASPEGDVILTVTGLIGEKNAGEAAAFDRAMLESLPTERFSTNTIWTEGEQSFTGVPLTALLTIVGAEGRVVRATALNDYAVDIPMSDPTSQSALIAYEVNGQPMSIREKGPLWIVYPYDADNRFQTETLYSRSIWQLNRIEVLE</sequence>
<organism evidence="2 3">
    <name type="scientific">Bauldia litoralis</name>
    <dbReference type="NCBI Taxonomy" id="665467"/>
    <lineage>
        <taxon>Bacteria</taxon>
        <taxon>Pseudomonadati</taxon>
        <taxon>Pseudomonadota</taxon>
        <taxon>Alphaproteobacteria</taxon>
        <taxon>Hyphomicrobiales</taxon>
        <taxon>Kaistiaceae</taxon>
        <taxon>Bauldia</taxon>
    </lineage>
</organism>
<dbReference type="Pfam" id="PF00174">
    <property type="entry name" value="Oxidored_molyb"/>
    <property type="match status" value="1"/>
</dbReference>
<dbReference type="SUPFAM" id="SSF56524">
    <property type="entry name" value="Oxidoreductase molybdopterin-binding domain"/>
    <property type="match status" value="1"/>
</dbReference>
<dbReference type="AlphaFoldDB" id="A0A1G6BX45"/>
<evidence type="ECO:0000313" key="3">
    <source>
        <dbReference type="Proteomes" id="UP000199071"/>
    </source>
</evidence>
<dbReference type="InterPro" id="IPR036374">
    <property type="entry name" value="OxRdtase_Mopterin-bd_sf"/>
</dbReference>
<dbReference type="Gene3D" id="3.90.420.10">
    <property type="entry name" value="Oxidoreductase, molybdopterin-binding domain"/>
    <property type="match status" value="1"/>
</dbReference>
<gene>
    <name evidence="2" type="ORF">SAMN02982931_01954</name>
</gene>
<proteinExistence type="predicted"/>
<name>A0A1G6BX45_9HYPH</name>